<evidence type="ECO:0000313" key="2">
    <source>
        <dbReference type="Proteomes" id="UP000091857"/>
    </source>
</evidence>
<dbReference type="EMBL" id="CM004396">
    <property type="protein sequence ID" value="KAG8646140.1"/>
    <property type="molecule type" value="Genomic_DNA"/>
</dbReference>
<comment type="caution">
    <text evidence="1">The sequence shown here is derived from an EMBL/GenBank/DDBJ whole genome shotgun (WGS) entry which is preliminary data.</text>
</comment>
<keyword evidence="2" id="KW-1185">Reference proteome</keyword>
<reference evidence="2" key="1">
    <citation type="journal article" date="2016" name="Nat. Biotechnol.">
        <title>Sequencing wild and cultivated cassava and related species reveals extensive interspecific hybridization and genetic diversity.</title>
        <authorList>
            <person name="Bredeson J.V."/>
            <person name="Lyons J.B."/>
            <person name="Prochnik S.E."/>
            <person name="Wu G.A."/>
            <person name="Ha C.M."/>
            <person name="Edsinger-Gonzales E."/>
            <person name="Grimwood J."/>
            <person name="Schmutz J."/>
            <person name="Rabbi I.Y."/>
            <person name="Egesi C."/>
            <person name="Nauluvula P."/>
            <person name="Lebot V."/>
            <person name="Ndunguru J."/>
            <person name="Mkamilo G."/>
            <person name="Bart R.S."/>
            <person name="Setter T.L."/>
            <person name="Gleadow R.M."/>
            <person name="Kulakow P."/>
            <person name="Ferguson M.E."/>
            <person name="Rounsley S."/>
            <person name="Rokhsar D.S."/>
        </authorList>
    </citation>
    <scope>NUCLEOTIDE SEQUENCE [LARGE SCALE GENOMIC DNA]</scope>
    <source>
        <strain evidence="2">cv. AM560-2</strain>
    </source>
</reference>
<evidence type="ECO:0000313" key="1">
    <source>
        <dbReference type="EMBL" id="KAG8646140.1"/>
    </source>
</evidence>
<name>A0ACB7H1R6_MANES</name>
<dbReference type="Proteomes" id="UP000091857">
    <property type="component" value="Chromosome 10"/>
</dbReference>
<proteinExistence type="predicted"/>
<organism evidence="1 2">
    <name type="scientific">Manihot esculenta</name>
    <name type="common">Cassava</name>
    <name type="synonym">Jatropha manihot</name>
    <dbReference type="NCBI Taxonomy" id="3983"/>
    <lineage>
        <taxon>Eukaryota</taxon>
        <taxon>Viridiplantae</taxon>
        <taxon>Streptophyta</taxon>
        <taxon>Embryophyta</taxon>
        <taxon>Tracheophyta</taxon>
        <taxon>Spermatophyta</taxon>
        <taxon>Magnoliopsida</taxon>
        <taxon>eudicotyledons</taxon>
        <taxon>Gunneridae</taxon>
        <taxon>Pentapetalae</taxon>
        <taxon>rosids</taxon>
        <taxon>fabids</taxon>
        <taxon>Malpighiales</taxon>
        <taxon>Euphorbiaceae</taxon>
        <taxon>Crotonoideae</taxon>
        <taxon>Manihoteae</taxon>
        <taxon>Manihot</taxon>
    </lineage>
</organism>
<gene>
    <name evidence="1" type="ORF">MANES_10G129316v8</name>
</gene>
<protein>
    <submittedName>
        <fullName evidence="1">Uncharacterized protein</fullName>
    </submittedName>
</protein>
<accession>A0ACB7H1R6</accession>
<sequence>MPTPSLIIILDNCMLEEKTAKRKNLSASILLFASISVKKTGTVAAPIIHCDLKPSNVLLDDDMVAHVGDFGLAKFLHQPPHSSSLVVRGTVGYTAPEYGLANEVSANE</sequence>